<sequence length="67" mass="7236">MPGPGALLQRVRGRARPARAARRVGPEAVAGSRQGKLPGREGEFGVVEVRARVRTVAEARPRRRLLG</sequence>
<evidence type="ECO:0000313" key="2">
    <source>
        <dbReference type="EMBL" id="KJE24194.1"/>
    </source>
</evidence>
<evidence type="ECO:0000256" key="1">
    <source>
        <dbReference type="SAM" id="MobiDB-lite"/>
    </source>
</evidence>
<evidence type="ECO:0000313" key="3">
    <source>
        <dbReference type="Proteomes" id="UP000032545"/>
    </source>
</evidence>
<organism evidence="2 3">
    <name type="scientific">Frankia torreyi</name>
    <dbReference type="NCBI Taxonomy" id="1856"/>
    <lineage>
        <taxon>Bacteria</taxon>
        <taxon>Bacillati</taxon>
        <taxon>Actinomycetota</taxon>
        <taxon>Actinomycetes</taxon>
        <taxon>Frankiales</taxon>
        <taxon>Frankiaceae</taxon>
        <taxon>Frankia</taxon>
    </lineage>
</organism>
<accession>A0A0D8BJJ2</accession>
<dbReference type="EMBL" id="JYFN01000008">
    <property type="protein sequence ID" value="KJE24194.1"/>
    <property type="molecule type" value="Genomic_DNA"/>
</dbReference>
<name>A0A0D8BJJ2_9ACTN</name>
<reference evidence="3" key="1">
    <citation type="submission" date="2015-02" db="EMBL/GenBank/DDBJ databases">
        <title>Draft Genome of Frankia sp. CpI1-S.</title>
        <authorList>
            <person name="Oshone R.T."/>
            <person name="Ngom M."/>
            <person name="Ghodhbane-Gtari F."/>
            <person name="Gtari M."/>
            <person name="Morris K."/>
            <person name="Thomas K."/>
            <person name="Sen A."/>
            <person name="Tisa L.S."/>
        </authorList>
    </citation>
    <scope>NUCLEOTIDE SEQUENCE [LARGE SCALE GENOMIC DNA]</scope>
    <source>
        <strain evidence="3">CpI1-S</strain>
    </source>
</reference>
<feature type="compositionally biased region" description="Basic residues" evidence="1">
    <location>
        <begin position="11"/>
        <end position="22"/>
    </location>
</feature>
<proteinExistence type="predicted"/>
<protein>
    <submittedName>
        <fullName evidence="2">Uncharacterized protein</fullName>
    </submittedName>
</protein>
<dbReference type="RefSeq" id="WP_044884285.1">
    <property type="nucleotide sequence ID" value="NZ_JYFN01000008.1"/>
</dbReference>
<gene>
    <name evidence="2" type="ORF">FF36_01597</name>
</gene>
<reference evidence="2 3" key="2">
    <citation type="journal article" date="2016" name="Genome Announc.">
        <title>Permanent Draft Genome Sequences for Two Variants of Frankia sp. Strain CpI1, the First Frankia Strain Isolated from Root Nodules of Comptonia peregrina.</title>
        <authorList>
            <person name="Oshone R."/>
            <person name="Hurst S.G.IV."/>
            <person name="Abebe-Akele F."/>
            <person name="Simpson S."/>
            <person name="Morris K."/>
            <person name="Thomas W.K."/>
            <person name="Tisa L.S."/>
        </authorList>
    </citation>
    <scope>NUCLEOTIDE SEQUENCE [LARGE SCALE GENOMIC DNA]</scope>
    <source>
        <strain evidence="3">CpI1-S</strain>
    </source>
</reference>
<keyword evidence="3" id="KW-1185">Reference proteome</keyword>
<comment type="caution">
    <text evidence="2">The sequence shown here is derived from an EMBL/GenBank/DDBJ whole genome shotgun (WGS) entry which is preliminary data.</text>
</comment>
<feature type="region of interest" description="Disordered" evidence="1">
    <location>
        <begin position="1"/>
        <end position="40"/>
    </location>
</feature>
<dbReference type="Proteomes" id="UP000032545">
    <property type="component" value="Unassembled WGS sequence"/>
</dbReference>
<dbReference type="AlphaFoldDB" id="A0A0D8BJJ2"/>
<dbReference type="PATRIC" id="fig|1502723.3.peg.6168"/>